<evidence type="ECO:0000313" key="8">
    <source>
        <dbReference type="EMBL" id="KIW36433.1"/>
    </source>
</evidence>
<dbReference type="OrthoDB" id="196650at2759"/>
<dbReference type="PANTHER" id="PTHR23504">
    <property type="entry name" value="MAJOR FACILITATOR SUPERFAMILY DOMAIN-CONTAINING PROTEIN 10"/>
    <property type="match status" value="1"/>
</dbReference>
<feature type="transmembrane region" description="Helical" evidence="6">
    <location>
        <begin position="217"/>
        <end position="234"/>
    </location>
</feature>
<feature type="transmembrane region" description="Helical" evidence="6">
    <location>
        <begin position="264"/>
        <end position="288"/>
    </location>
</feature>
<dbReference type="HOGENOM" id="CLU_001265_10_2_1"/>
<evidence type="ECO:0000256" key="3">
    <source>
        <dbReference type="ARBA" id="ARBA00022692"/>
    </source>
</evidence>
<feature type="transmembrane region" description="Helical" evidence="6">
    <location>
        <begin position="241"/>
        <end position="258"/>
    </location>
</feature>
<dbReference type="InterPro" id="IPR011701">
    <property type="entry name" value="MFS"/>
</dbReference>
<evidence type="ECO:0000256" key="1">
    <source>
        <dbReference type="ARBA" id="ARBA00004141"/>
    </source>
</evidence>
<dbReference type="PROSITE" id="PS50850">
    <property type="entry name" value="MFS"/>
    <property type="match status" value="1"/>
</dbReference>
<dbReference type="Pfam" id="PF07690">
    <property type="entry name" value="MFS_1"/>
    <property type="match status" value="1"/>
</dbReference>
<keyword evidence="9" id="KW-1185">Reference proteome</keyword>
<sequence>MLGSLFSFLQAIASPIIGRASDMFGRRRVLLWCMCGNVVSVTLWCFAVEFRIFLLSRIVGGLSEGNVQLATAIATDISTHEERASTMALVGVCFSVAFILGPALGATLASVSTFSANPFATAAGGSLALIVAETLYLYLCLPETAPIKSSVLDRQADEVQVHLMQGSKKNHTNPPYVLNLIHLVFLLAFSGMEFSLPFLITSILYPTHPAPAKINGRLLGFIGLIAAVLQGSVVRRLTPLVVVRSGVVSATLAFVLLAQVQSTVGLYCAAALLAITSSTVVTGLNSLASFESGKDNRGEILGALRSWGQLGRALGPLLFCTLFWGAGRESAYVTGSAVMLGVALIVFVVLKPPKRASAST</sequence>
<dbReference type="InterPro" id="IPR020846">
    <property type="entry name" value="MFS_dom"/>
</dbReference>
<dbReference type="GO" id="GO:0022857">
    <property type="term" value="F:transmembrane transporter activity"/>
    <property type="evidence" value="ECO:0007669"/>
    <property type="project" value="InterPro"/>
</dbReference>
<dbReference type="RefSeq" id="XP_016256649.1">
    <property type="nucleotide sequence ID" value="XM_016412974.1"/>
</dbReference>
<accession>A0A0D2CZI7</accession>
<dbReference type="VEuPathDB" id="FungiDB:PV06_11323"/>
<dbReference type="PRINTS" id="PR01035">
    <property type="entry name" value="TCRTETA"/>
</dbReference>
<keyword evidence="3 6" id="KW-0812">Transmembrane</keyword>
<keyword evidence="4 6" id="KW-1133">Transmembrane helix</keyword>
<proteinExistence type="predicted"/>
<dbReference type="PANTHER" id="PTHR23504:SF31">
    <property type="entry name" value="MAJOR FACILITATOR SUPERFAMILY DOMAIN-CONTAINING PROTEIN 10"/>
    <property type="match status" value="1"/>
</dbReference>
<gene>
    <name evidence="8" type="ORF">PV06_11323</name>
</gene>
<dbReference type="AlphaFoldDB" id="A0A0D2CZI7"/>
<keyword evidence="5 6" id="KW-0472">Membrane</keyword>
<keyword evidence="2" id="KW-0813">Transport</keyword>
<feature type="transmembrane region" description="Helical" evidence="6">
    <location>
        <begin position="29"/>
        <end position="48"/>
    </location>
</feature>
<dbReference type="Proteomes" id="UP000053342">
    <property type="component" value="Unassembled WGS sequence"/>
</dbReference>
<evidence type="ECO:0000256" key="4">
    <source>
        <dbReference type="ARBA" id="ARBA00022989"/>
    </source>
</evidence>
<dbReference type="EMBL" id="KN847358">
    <property type="protein sequence ID" value="KIW36433.1"/>
    <property type="molecule type" value="Genomic_DNA"/>
</dbReference>
<dbReference type="GeneID" id="27363397"/>
<organism evidence="8 9">
    <name type="scientific">Exophiala oligosperma</name>
    <dbReference type="NCBI Taxonomy" id="215243"/>
    <lineage>
        <taxon>Eukaryota</taxon>
        <taxon>Fungi</taxon>
        <taxon>Dikarya</taxon>
        <taxon>Ascomycota</taxon>
        <taxon>Pezizomycotina</taxon>
        <taxon>Eurotiomycetes</taxon>
        <taxon>Chaetothyriomycetidae</taxon>
        <taxon>Chaetothyriales</taxon>
        <taxon>Herpotrichiellaceae</taxon>
        <taxon>Exophiala</taxon>
    </lineage>
</organism>
<feature type="transmembrane region" description="Helical" evidence="6">
    <location>
        <begin position="119"/>
        <end position="139"/>
    </location>
</feature>
<feature type="transmembrane region" description="Helical" evidence="6">
    <location>
        <begin position="176"/>
        <end position="205"/>
    </location>
</feature>
<evidence type="ECO:0000256" key="2">
    <source>
        <dbReference type="ARBA" id="ARBA00022448"/>
    </source>
</evidence>
<evidence type="ECO:0000313" key="9">
    <source>
        <dbReference type="Proteomes" id="UP000053342"/>
    </source>
</evidence>
<dbReference type="InterPro" id="IPR001958">
    <property type="entry name" value="Tet-R_TetA/multi-R_MdtG-like"/>
</dbReference>
<name>A0A0D2CZI7_9EURO</name>
<evidence type="ECO:0000259" key="7">
    <source>
        <dbReference type="PROSITE" id="PS50850"/>
    </source>
</evidence>
<dbReference type="GO" id="GO:0016020">
    <property type="term" value="C:membrane"/>
    <property type="evidence" value="ECO:0007669"/>
    <property type="project" value="UniProtKB-SubCell"/>
</dbReference>
<evidence type="ECO:0000256" key="5">
    <source>
        <dbReference type="ARBA" id="ARBA00023136"/>
    </source>
</evidence>
<evidence type="ECO:0000256" key="6">
    <source>
        <dbReference type="SAM" id="Phobius"/>
    </source>
</evidence>
<feature type="domain" description="Major facilitator superfamily (MFS) profile" evidence="7">
    <location>
        <begin position="1"/>
        <end position="354"/>
    </location>
</feature>
<dbReference type="InterPro" id="IPR036259">
    <property type="entry name" value="MFS_trans_sf"/>
</dbReference>
<feature type="transmembrane region" description="Helical" evidence="6">
    <location>
        <begin position="87"/>
        <end position="107"/>
    </location>
</feature>
<feature type="transmembrane region" description="Helical" evidence="6">
    <location>
        <begin position="332"/>
        <end position="350"/>
    </location>
</feature>
<dbReference type="SUPFAM" id="SSF103473">
    <property type="entry name" value="MFS general substrate transporter"/>
    <property type="match status" value="1"/>
</dbReference>
<comment type="subcellular location">
    <subcellularLocation>
        <location evidence="1">Membrane</location>
        <topology evidence="1">Multi-pass membrane protein</topology>
    </subcellularLocation>
</comment>
<reference evidence="8 9" key="1">
    <citation type="submission" date="2015-01" db="EMBL/GenBank/DDBJ databases">
        <title>The Genome Sequence of Exophiala oligosperma CBS72588.</title>
        <authorList>
            <consortium name="The Broad Institute Genomics Platform"/>
            <person name="Cuomo C."/>
            <person name="de Hoog S."/>
            <person name="Gorbushina A."/>
            <person name="Stielow B."/>
            <person name="Teixiera M."/>
            <person name="Abouelleil A."/>
            <person name="Chapman S.B."/>
            <person name="Priest M."/>
            <person name="Young S.K."/>
            <person name="Wortman J."/>
            <person name="Nusbaum C."/>
            <person name="Birren B."/>
        </authorList>
    </citation>
    <scope>NUCLEOTIDE SEQUENCE [LARGE SCALE GENOMIC DNA]</scope>
    <source>
        <strain evidence="8 9">CBS 72588</strain>
    </source>
</reference>
<protein>
    <recommendedName>
        <fullName evidence="7">Major facilitator superfamily (MFS) profile domain-containing protein</fullName>
    </recommendedName>
</protein>
<feature type="transmembrane region" description="Helical" evidence="6">
    <location>
        <begin position="309"/>
        <end position="326"/>
    </location>
</feature>
<dbReference type="Gene3D" id="1.20.1250.20">
    <property type="entry name" value="MFS general substrate transporter like domains"/>
    <property type="match status" value="1"/>
</dbReference>